<comment type="caution">
    <text evidence="2">The sequence shown here is derived from an EMBL/GenBank/DDBJ whole genome shotgun (WGS) entry which is preliminary data.</text>
</comment>
<accession>A0A2N3LIF3</accession>
<dbReference type="Proteomes" id="UP000233440">
    <property type="component" value="Unassembled WGS sequence"/>
</dbReference>
<sequence length="81" mass="9656">MDYRQQMYPQMPGQQYSNFPPSMQHQGGSHMPSQGYPHQGGGQSNLERRLERIERQVERMNRRVTQIERQIQYWGQMGGHH</sequence>
<organism evidence="2 3">
    <name type="scientific">Heyndrickxia camelliae</name>
    <dbReference type="NCBI Taxonomy" id="1707093"/>
    <lineage>
        <taxon>Bacteria</taxon>
        <taxon>Bacillati</taxon>
        <taxon>Bacillota</taxon>
        <taxon>Bacilli</taxon>
        <taxon>Bacillales</taxon>
        <taxon>Bacillaceae</taxon>
        <taxon>Heyndrickxia</taxon>
    </lineage>
</organism>
<dbReference type="RefSeq" id="WP_101354981.1">
    <property type="nucleotide sequence ID" value="NZ_PIQO01000011.1"/>
</dbReference>
<evidence type="ECO:0000313" key="3">
    <source>
        <dbReference type="Proteomes" id="UP000233440"/>
    </source>
</evidence>
<evidence type="ECO:0000313" key="2">
    <source>
        <dbReference type="EMBL" id="PKR84354.1"/>
    </source>
</evidence>
<feature type="compositionally biased region" description="Polar residues" evidence="1">
    <location>
        <begin position="17"/>
        <end position="27"/>
    </location>
</feature>
<name>A0A2N3LIF3_9BACI</name>
<gene>
    <name evidence="2" type="ORF">CWO92_14750</name>
</gene>
<feature type="region of interest" description="Disordered" evidence="1">
    <location>
        <begin position="1"/>
        <end position="47"/>
    </location>
</feature>
<evidence type="ECO:0000256" key="1">
    <source>
        <dbReference type="SAM" id="MobiDB-lite"/>
    </source>
</evidence>
<keyword evidence="3" id="KW-1185">Reference proteome</keyword>
<protein>
    <submittedName>
        <fullName evidence="2">Uncharacterized protein</fullName>
    </submittedName>
</protein>
<dbReference type="AlphaFoldDB" id="A0A2N3LIF3"/>
<proteinExistence type="predicted"/>
<reference evidence="2 3" key="1">
    <citation type="submission" date="2017-11" db="EMBL/GenBank/DDBJ databases">
        <title>Bacillus camelliae sp. nov., isolated from pu'er tea.</title>
        <authorList>
            <person name="Niu L."/>
        </authorList>
    </citation>
    <scope>NUCLEOTIDE SEQUENCE [LARGE SCALE GENOMIC DNA]</scope>
    <source>
        <strain evidence="2 3">7578-1</strain>
    </source>
</reference>
<feature type="compositionally biased region" description="Low complexity" evidence="1">
    <location>
        <begin position="1"/>
        <end position="16"/>
    </location>
</feature>
<dbReference type="EMBL" id="PIQO01000011">
    <property type="protein sequence ID" value="PKR84354.1"/>
    <property type="molecule type" value="Genomic_DNA"/>
</dbReference>